<dbReference type="PANTHER" id="PTHR43792:SF1">
    <property type="entry name" value="N-ACETYLTRANSFERASE DOMAIN-CONTAINING PROTEIN"/>
    <property type="match status" value="1"/>
</dbReference>
<dbReference type="PROSITE" id="PS51186">
    <property type="entry name" value="GNAT"/>
    <property type="match status" value="1"/>
</dbReference>
<accession>A0A2B7XCV2</accession>
<dbReference type="Gene3D" id="3.40.630.30">
    <property type="match status" value="1"/>
</dbReference>
<dbReference type="InterPro" id="IPR000182">
    <property type="entry name" value="GNAT_dom"/>
</dbReference>
<evidence type="ECO:0000313" key="3">
    <source>
        <dbReference type="Proteomes" id="UP000224080"/>
    </source>
</evidence>
<sequence>MSLNDYETFRDVRMELLPKEPVYVTFPTTIPTVESSRLRLRPIVDSDAAALFAIRSRPEVATYNHPKEPSKSIEQTREWMAFKVYKDGPPDTVGRSFNFAILDKSIPETQEQLIGYVSVNFLVPCPEIGYSLLPESWGKGYATEALQMMLKIWWDLPRRNSTEISGGDSGNGERADKIYAVCNARNHASRNVLKKSGFYIAQEITYGGDDLLLWATERPKA</sequence>
<dbReference type="Pfam" id="PF13302">
    <property type="entry name" value="Acetyltransf_3"/>
    <property type="match status" value="1"/>
</dbReference>
<reference evidence="2 3" key="1">
    <citation type="submission" date="2017-10" db="EMBL/GenBank/DDBJ databases">
        <title>Comparative genomics in systemic dimorphic fungi from Ajellomycetaceae.</title>
        <authorList>
            <person name="Munoz J.F."/>
            <person name="Mcewen J.G."/>
            <person name="Clay O.K."/>
            <person name="Cuomo C.A."/>
        </authorList>
    </citation>
    <scope>NUCLEOTIDE SEQUENCE [LARGE SCALE GENOMIC DNA]</scope>
    <source>
        <strain evidence="2 3">UAMH130</strain>
    </source>
</reference>
<gene>
    <name evidence="2" type="ORF">GX51_02004</name>
</gene>
<dbReference type="AlphaFoldDB" id="A0A2B7XCV2"/>
<evidence type="ECO:0000313" key="2">
    <source>
        <dbReference type="EMBL" id="PGH06966.1"/>
    </source>
</evidence>
<dbReference type="GO" id="GO:0016747">
    <property type="term" value="F:acyltransferase activity, transferring groups other than amino-acyl groups"/>
    <property type="evidence" value="ECO:0007669"/>
    <property type="project" value="InterPro"/>
</dbReference>
<dbReference type="InterPro" id="IPR016181">
    <property type="entry name" value="Acyl_CoA_acyltransferase"/>
</dbReference>
<dbReference type="EMBL" id="PDNC01000017">
    <property type="protein sequence ID" value="PGH06966.1"/>
    <property type="molecule type" value="Genomic_DNA"/>
</dbReference>
<dbReference type="Proteomes" id="UP000224080">
    <property type="component" value="Unassembled WGS sequence"/>
</dbReference>
<comment type="caution">
    <text evidence="2">The sequence shown here is derived from an EMBL/GenBank/DDBJ whole genome shotgun (WGS) entry which is preliminary data.</text>
</comment>
<protein>
    <recommendedName>
        <fullName evidence="1">N-acetyltransferase domain-containing protein</fullName>
    </recommendedName>
</protein>
<dbReference type="OrthoDB" id="4072826at2759"/>
<name>A0A2B7XCV2_9EURO</name>
<dbReference type="PANTHER" id="PTHR43792">
    <property type="entry name" value="GNAT FAMILY, PUTATIVE (AFU_ORTHOLOGUE AFUA_3G00765)-RELATED-RELATED"/>
    <property type="match status" value="1"/>
</dbReference>
<organism evidence="2 3">
    <name type="scientific">Blastomyces parvus</name>
    <dbReference type="NCBI Taxonomy" id="2060905"/>
    <lineage>
        <taxon>Eukaryota</taxon>
        <taxon>Fungi</taxon>
        <taxon>Dikarya</taxon>
        <taxon>Ascomycota</taxon>
        <taxon>Pezizomycotina</taxon>
        <taxon>Eurotiomycetes</taxon>
        <taxon>Eurotiomycetidae</taxon>
        <taxon>Onygenales</taxon>
        <taxon>Ajellomycetaceae</taxon>
        <taxon>Blastomyces</taxon>
    </lineage>
</organism>
<proteinExistence type="predicted"/>
<evidence type="ECO:0000259" key="1">
    <source>
        <dbReference type="PROSITE" id="PS51186"/>
    </source>
</evidence>
<keyword evidence="3" id="KW-1185">Reference proteome</keyword>
<feature type="domain" description="N-acetyltransferase" evidence="1">
    <location>
        <begin position="38"/>
        <end position="218"/>
    </location>
</feature>
<dbReference type="SUPFAM" id="SSF55729">
    <property type="entry name" value="Acyl-CoA N-acyltransferases (Nat)"/>
    <property type="match status" value="1"/>
</dbReference>
<dbReference type="InterPro" id="IPR051531">
    <property type="entry name" value="N-acetyltransferase"/>
</dbReference>